<name>A0A5J4JLG3_9BACI</name>
<dbReference type="Gene3D" id="2.60.40.420">
    <property type="entry name" value="Cupredoxins - blue copper proteins"/>
    <property type="match status" value="1"/>
</dbReference>
<comment type="caution">
    <text evidence="1">The sequence shown here is derived from an EMBL/GenBank/DDBJ whole genome shotgun (WGS) entry which is preliminary data.</text>
</comment>
<evidence type="ECO:0000313" key="2">
    <source>
        <dbReference type="Proteomes" id="UP000391919"/>
    </source>
</evidence>
<evidence type="ECO:0000313" key="1">
    <source>
        <dbReference type="EMBL" id="GER71535.1"/>
    </source>
</evidence>
<gene>
    <name evidence="1" type="ORF">BpJC7_28380</name>
</gene>
<dbReference type="AlphaFoldDB" id="A0A5J4JLG3"/>
<dbReference type="Proteomes" id="UP000391919">
    <property type="component" value="Unassembled WGS sequence"/>
</dbReference>
<sequence>MTLTFTSKASVHGIAIDELNVNVKAPGGTEKFTPAKSGDYQIHCNTFCGEGHG</sequence>
<organism evidence="1 2">
    <name type="scientific">Weizmannia acidilactici</name>
    <dbReference type="NCBI Taxonomy" id="2607726"/>
    <lineage>
        <taxon>Bacteria</taxon>
        <taxon>Bacillati</taxon>
        <taxon>Bacillota</taxon>
        <taxon>Bacilli</taxon>
        <taxon>Bacillales</taxon>
        <taxon>Bacillaceae</taxon>
        <taxon>Heyndrickxia</taxon>
    </lineage>
</organism>
<keyword evidence="2" id="KW-1185">Reference proteome</keyword>
<dbReference type="RefSeq" id="WP_172967561.1">
    <property type="nucleotide sequence ID" value="NZ_BKZP01000024.1"/>
</dbReference>
<accession>A0A5J4JLG3</accession>
<proteinExistence type="predicted"/>
<dbReference type="SUPFAM" id="SSF49503">
    <property type="entry name" value="Cupredoxins"/>
    <property type="match status" value="1"/>
</dbReference>
<dbReference type="InterPro" id="IPR008972">
    <property type="entry name" value="Cupredoxin"/>
</dbReference>
<dbReference type="EMBL" id="BKZQ01000053">
    <property type="protein sequence ID" value="GER71535.1"/>
    <property type="molecule type" value="Genomic_DNA"/>
</dbReference>
<protein>
    <submittedName>
        <fullName evidence="1">Uncharacterized protein</fullName>
    </submittedName>
</protein>
<reference evidence="1 2" key="1">
    <citation type="submission" date="2019-09" db="EMBL/GenBank/DDBJ databases">
        <title>Draft genome sequence of Bacillus sp. JC-7.</title>
        <authorList>
            <person name="Tanaka N."/>
            <person name="Shiwa Y."/>
            <person name="Fujita N."/>
            <person name="Tanasupawat S."/>
        </authorList>
    </citation>
    <scope>NUCLEOTIDE SEQUENCE [LARGE SCALE GENOMIC DNA]</scope>
    <source>
        <strain evidence="1 2">JC-7</strain>
    </source>
</reference>